<gene>
    <name evidence="1" type="ORF">SAMN05444487_12014</name>
</gene>
<reference evidence="1 2" key="1">
    <citation type="submission" date="2016-10" db="EMBL/GenBank/DDBJ databases">
        <authorList>
            <person name="de Groot N.N."/>
        </authorList>
    </citation>
    <scope>NUCLEOTIDE SEQUENCE [LARGE SCALE GENOMIC DNA]</scope>
    <source>
        <strain evidence="1 2">DSM 45610</strain>
    </source>
</reference>
<name>A0A1H3C5G1_9BACL</name>
<dbReference type="Pfam" id="PF04285">
    <property type="entry name" value="DUF444"/>
    <property type="match status" value="1"/>
</dbReference>
<evidence type="ECO:0000313" key="2">
    <source>
        <dbReference type="Proteomes" id="UP000198534"/>
    </source>
</evidence>
<keyword evidence="2" id="KW-1185">Reference proteome</keyword>
<sequence>MGIFEKYIARSFFFWMTRFLHTKYDHVDIVFIAHHTEAKEVSEDHFFSKGESGGTICSSAYRKALEIIDSRYPPSRFNIYPFHFSDGDNLTSDNERCVKLVNELMKRSNLFGYGEVNQYNRHSTLMTAYKNIDNPKFMHYVIREKGQVYDSLKHFFSKRESEAVGK</sequence>
<dbReference type="STRING" id="1048340.SAMN05444487_12014"/>
<dbReference type="PANTHER" id="PTHR30510">
    <property type="entry name" value="UPF0229 PROTEIN YEAH"/>
    <property type="match status" value="1"/>
</dbReference>
<organism evidence="1 2">
    <name type="scientific">Marininema mesophilum</name>
    <dbReference type="NCBI Taxonomy" id="1048340"/>
    <lineage>
        <taxon>Bacteria</taxon>
        <taxon>Bacillati</taxon>
        <taxon>Bacillota</taxon>
        <taxon>Bacilli</taxon>
        <taxon>Bacillales</taxon>
        <taxon>Thermoactinomycetaceae</taxon>
        <taxon>Marininema</taxon>
    </lineage>
</organism>
<accession>A0A1H3C5G1</accession>
<evidence type="ECO:0008006" key="3">
    <source>
        <dbReference type="Google" id="ProtNLM"/>
    </source>
</evidence>
<evidence type="ECO:0000313" key="1">
    <source>
        <dbReference type="EMBL" id="SDX49280.1"/>
    </source>
</evidence>
<dbReference type="Proteomes" id="UP000198534">
    <property type="component" value="Unassembled WGS sequence"/>
</dbReference>
<dbReference type="AlphaFoldDB" id="A0A1H3C5G1"/>
<proteinExistence type="predicted"/>
<dbReference type="PANTHER" id="PTHR30510:SF2">
    <property type="entry name" value="UPF0229 PROTEIN YEAH"/>
    <property type="match status" value="1"/>
</dbReference>
<protein>
    <recommendedName>
        <fullName evidence="3">DUF444 family protein</fullName>
    </recommendedName>
</protein>
<dbReference type="EMBL" id="FNNQ01000020">
    <property type="protein sequence ID" value="SDX49280.1"/>
    <property type="molecule type" value="Genomic_DNA"/>
</dbReference>
<dbReference type="InterPro" id="IPR006698">
    <property type="entry name" value="UPF0229"/>
</dbReference>